<proteinExistence type="inferred from homology"/>
<evidence type="ECO:0000259" key="2">
    <source>
        <dbReference type="PROSITE" id="PS50234"/>
    </source>
</evidence>
<dbReference type="InterPro" id="IPR036465">
    <property type="entry name" value="vWFA_dom_sf"/>
</dbReference>
<dbReference type="GO" id="GO:0005245">
    <property type="term" value="F:voltage-gated calcium channel activity"/>
    <property type="evidence" value="ECO:0007669"/>
    <property type="project" value="TreeGrafter"/>
</dbReference>
<dbReference type="GeneTree" id="ENSGT00940000155209"/>
<dbReference type="PANTHER" id="PTHR10166">
    <property type="entry name" value="VOLTAGE-DEPENDENT CALCIUM CHANNEL SUBUNIT ALPHA-2/DELTA-RELATED"/>
    <property type="match status" value="1"/>
</dbReference>
<dbReference type="Pfam" id="PF00092">
    <property type="entry name" value="VWA"/>
    <property type="match status" value="1"/>
</dbReference>
<dbReference type="Gene3D" id="3.40.50.410">
    <property type="entry name" value="von Willebrand factor, type A domain"/>
    <property type="match status" value="1"/>
</dbReference>
<reference evidence="3" key="1">
    <citation type="submission" date="2025-08" db="UniProtKB">
        <authorList>
            <consortium name="Ensembl"/>
        </authorList>
    </citation>
    <scope>IDENTIFICATION</scope>
</reference>
<organism evidence="3 4">
    <name type="scientific">Laticauda laticaudata</name>
    <name type="common">Blue-ringed sea krait</name>
    <name type="synonym">Blue-lipped sea krait</name>
    <dbReference type="NCBI Taxonomy" id="8630"/>
    <lineage>
        <taxon>Eukaryota</taxon>
        <taxon>Metazoa</taxon>
        <taxon>Chordata</taxon>
        <taxon>Craniata</taxon>
        <taxon>Vertebrata</taxon>
        <taxon>Euteleostomi</taxon>
        <taxon>Lepidosauria</taxon>
        <taxon>Squamata</taxon>
        <taxon>Bifurcata</taxon>
        <taxon>Unidentata</taxon>
        <taxon>Episquamata</taxon>
        <taxon>Toxicofera</taxon>
        <taxon>Serpentes</taxon>
        <taxon>Colubroidea</taxon>
        <taxon>Elapidae</taxon>
        <taxon>Laticaudinae</taxon>
        <taxon>Laticauda</taxon>
    </lineage>
</organism>
<dbReference type="InterPro" id="IPR002035">
    <property type="entry name" value="VWF_A"/>
</dbReference>
<dbReference type="FunFam" id="3.30.450.20:FF:000014">
    <property type="entry name" value="voltage-dependent calcium channel subunit alpha-2/delta-1 isoform X1"/>
    <property type="match status" value="1"/>
</dbReference>
<dbReference type="InterPro" id="IPR051173">
    <property type="entry name" value="Ca_channel_alpha-2/delta"/>
</dbReference>
<name>A0A8C5ST75_LATLA</name>
<protein>
    <submittedName>
        <fullName evidence="3">Calcium voltage-gated channel auxiliary subunit alpha2delta 1</fullName>
    </submittedName>
</protein>
<evidence type="ECO:0000313" key="4">
    <source>
        <dbReference type="Proteomes" id="UP000694406"/>
    </source>
</evidence>
<dbReference type="SMART" id="SM00327">
    <property type="entry name" value="VWA"/>
    <property type="match status" value="1"/>
</dbReference>
<dbReference type="Proteomes" id="UP000694406">
    <property type="component" value="Unplaced"/>
</dbReference>
<feature type="domain" description="VWFA" evidence="2">
    <location>
        <begin position="39"/>
        <end position="222"/>
    </location>
</feature>
<dbReference type="Pfam" id="PF08473">
    <property type="entry name" value="VGCC_alpha2"/>
    <property type="match status" value="2"/>
</dbReference>
<accession>A0A8C5ST75</accession>
<evidence type="ECO:0000313" key="3">
    <source>
        <dbReference type="Ensembl" id="ENSLLTP00000022119.1"/>
    </source>
</evidence>
<dbReference type="GO" id="GO:1990454">
    <property type="term" value="C:L-type voltage-gated calcium channel complex"/>
    <property type="evidence" value="ECO:0007669"/>
    <property type="project" value="TreeGrafter"/>
</dbReference>
<dbReference type="PROSITE" id="PS50234">
    <property type="entry name" value="VWFA"/>
    <property type="match status" value="1"/>
</dbReference>
<dbReference type="PANTHER" id="PTHR10166:SF6">
    <property type="entry name" value="VOLTAGE-DEPENDENT CALCIUM CHANNEL SUBUNIT ALPHA-2_DELTA-1"/>
    <property type="match status" value="1"/>
</dbReference>
<reference evidence="3" key="2">
    <citation type="submission" date="2025-09" db="UniProtKB">
        <authorList>
            <consortium name="Ensembl"/>
        </authorList>
    </citation>
    <scope>IDENTIFICATION</scope>
</reference>
<evidence type="ECO:0000256" key="1">
    <source>
        <dbReference type="ARBA" id="ARBA00007060"/>
    </source>
</evidence>
<dbReference type="Ensembl" id="ENSLLTT00000022943.1">
    <property type="protein sequence ID" value="ENSLLTP00000022119.1"/>
    <property type="gene ID" value="ENSLLTG00000015719.1"/>
</dbReference>
<keyword evidence="4" id="KW-1185">Reference proteome</keyword>
<dbReference type="InterPro" id="IPR013680">
    <property type="entry name" value="VDCC_a2/dsu"/>
</dbReference>
<comment type="similarity">
    <text evidence="1">Belongs to the calcium channel subunit alpha-2/delta family.</text>
</comment>
<dbReference type="SUPFAM" id="SSF53300">
    <property type="entry name" value="vWA-like"/>
    <property type="match status" value="1"/>
</dbReference>
<dbReference type="Gene3D" id="3.30.450.20">
    <property type="entry name" value="PAS domain"/>
    <property type="match status" value="1"/>
</dbReference>
<sequence>MFLFSASPWVDKSRTQNKIDLYDVRRRPWYIQGAASPKDMLILVDASGSVSGLTLKLIRTSVIEMLETLSDDDFVNVVSFNDKAQNVSCFNHLVQANVRNKKKLKEAVYKIQAKGITDYKKGFSYAFEQLLNVRAGNVFRANCNKIIMLFTDGGEEKAQEIFEKYNKDKKVRVFTFSVGQHNYDKGPIQWMACENKGIVSLYEYLDVLGRPMVMAEQKAKQVQWTNVYLDALELGLVISGTLPVFNFTKDQNNVQNQLILGVMGVDVSLEEIKKVTPRFTLCPNGYYFAIDPNGYVLLHPNLQPKNPKSQEPVTLDFLDAELENDIKVEIRKKMIDGESGDRTFQTLVKSQDERYIDKGNRTYTWTAVNGTDYSLALVLPSYSFYYIKAKINETLTQAKFIATLKRESFDEVGYTFLAPRDYCSTVKITDNNTVFLQNFIEFMDQYSPENPSCKYASGWLCQAHLPGSLAGEYWTENAETYEQSFYKRSLDNENYIFTAPFFNRKSIYEDGIMVSKAVKVTVNGKLLKPAGRNEWDCFSTQKYNSLLTIVISIRQSQHSESSKGDEV</sequence>
<dbReference type="AlphaFoldDB" id="A0A8C5ST75"/>